<dbReference type="SUPFAM" id="SSF51395">
    <property type="entry name" value="FMN-linked oxidoreductases"/>
    <property type="match status" value="1"/>
</dbReference>
<dbReference type="RefSeq" id="WP_119372020.1">
    <property type="nucleotide sequence ID" value="NZ_QWLL01000067.1"/>
</dbReference>
<evidence type="ECO:0000256" key="2">
    <source>
        <dbReference type="ARBA" id="ARBA00005979"/>
    </source>
</evidence>
<dbReference type="InterPro" id="IPR013785">
    <property type="entry name" value="Aldolase_TIM"/>
</dbReference>
<name>A0A399LZ81_9PSED</name>
<evidence type="ECO:0000256" key="1">
    <source>
        <dbReference type="ARBA" id="ARBA00001917"/>
    </source>
</evidence>
<organism evidence="5 6">
    <name type="scientific">Pseudomonas monteilii</name>
    <dbReference type="NCBI Taxonomy" id="76759"/>
    <lineage>
        <taxon>Bacteria</taxon>
        <taxon>Pseudomonadati</taxon>
        <taxon>Pseudomonadota</taxon>
        <taxon>Gammaproteobacteria</taxon>
        <taxon>Pseudomonadales</taxon>
        <taxon>Pseudomonadaceae</taxon>
        <taxon>Pseudomonas</taxon>
    </lineage>
</organism>
<evidence type="ECO:0000313" key="5">
    <source>
        <dbReference type="EMBL" id="RII74215.1"/>
    </source>
</evidence>
<keyword evidence="3" id="KW-0560">Oxidoreductase</keyword>
<dbReference type="InterPro" id="IPR045247">
    <property type="entry name" value="Oye-like"/>
</dbReference>
<dbReference type="Pfam" id="PF00724">
    <property type="entry name" value="Oxidored_FMN"/>
    <property type="match status" value="1"/>
</dbReference>
<dbReference type="Proteomes" id="UP000265875">
    <property type="component" value="Unassembled WGS sequence"/>
</dbReference>
<evidence type="ECO:0000313" key="6">
    <source>
        <dbReference type="Proteomes" id="UP000265875"/>
    </source>
</evidence>
<reference evidence="5 6" key="1">
    <citation type="submission" date="2018-08" db="EMBL/GenBank/DDBJ databases">
        <title>Draft genome sequence of the cyanotroph, Pseudomonas monteilii BCN3.</title>
        <authorList>
            <person name="Jones L.B."/>
            <person name="Kunz D.A."/>
        </authorList>
    </citation>
    <scope>NUCLEOTIDE SEQUENCE [LARGE SCALE GENOMIC DNA]</scope>
    <source>
        <strain evidence="5 6">BCN3</strain>
    </source>
</reference>
<comment type="similarity">
    <text evidence="2">Belongs to the NADH:flavin oxidoreductase/NADH oxidase family.</text>
</comment>
<gene>
    <name evidence="5" type="ORF">D0894_27775</name>
</gene>
<dbReference type="CDD" id="cd02933">
    <property type="entry name" value="OYE_like_FMN"/>
    <property type="match status" value="1"/>
</dbReference>
<dbReference type="EMBL" id="QWLL01000067">
    <property type="protein sequence ID" value="RII74215.1"/>
    <property type="molecule type" value="Genomic_DNA"/>
</dbReference>
<sequence length="369" mass="39864">MSLFQPGQLGGLTLANRLVMAPLGRARSDEHTRVPLPRVATYYRQRASAGLIISEATHVAAESVSRPGGSAIHDDAQVEAWKPVTAAVHAEGGWIFQQLFHLGRKAHQSRTPGNQLPVAPSAIAANGEVSTPDGMQPFPVPRALALEEIGQRVDDFRRAARNAGQAGFDGVEIHAANGYLIDQFLRDGANQRNDAYGGSIENRARFLLEIVDAAVNELGAARVGVRISPHFTVDGSGDSDPAALYRYVADQLQARGIAYLHLIEADSTPSEQRLAAQLRKRFKGAFILAAEFDRDSAIRAIAEGRADFIAFGRLFISNPDLAERFRRQAPLNTPDEASFYVGGDQGYIDYPTLAETEKNAERAAAGEPA</sequence>
<dbReference type="PANTHER" id="PTHR22893:SF91">
    <property type="entry name" value="NADPH DEHYDROGENASE 2-RELATED"/>
    <property type="match status" value="1"/>
</dbReference>
<evidence type="ECO:0000256" key="3">
    <source>
        <dbReference type="ARBA" id="ARBA00023002"/>
    </source>
</evidence>
<feature type="domain" description="NADH:flavin oxidoreductase/NADH oxidase N-terminal" evidence="4">
    <location>
        <begin position="2"/>
        <end position="332"/>
    </location>
</feature>
<dbReference type="InterPro" id="IPR001155">
    <property type="entry name" value="OxRdtase_FMN_N"/>
</dbReference>
<comment type="cofactor">
    <cofactor evidence="1">
        <name>FMN</name>
        <dbReference type="ChEBI" id="CHEBI:58210"/>
    </cofactor>
</comment>
<evidence type="ECO:0000259" key="4">
    <source>
        <dbReference type="Pfam" id="PF00724"/>
    </source>
</evidence>
<dbReference type="FunFam" id="3.20.20.70:FF:000059">
    <property type="entry name" value="N-ethylmaleimide reductase, FMN-linked"/>
    <property type="match status" value="1"/>
</dbReference>
<dbReference type="Gene3D" id="3.20.20.70">
    <property type="entry name" value="Aldolase class I"/>
    <property type="match status" value="1"/>
</dbReference>
<dbReference type="PANTHER" id="PTHR22893">
    <property type="entry name" value="NADH OXIDOREDUCTASE-RELATED"/>
    <property type="match status" value="1"/>
</dbReference>
<dbReference type="GO" id="GO:0005829">
    <property type="term" value="C:cytosol"/>
    <property type="evidence" value="ECO:0007669"/>
    <property type="project" value="TreeGrafter"/>
</dbReference>
<dbReference type="GO" id="GO:0016628">
    <property type="term" value="F:oxidoreductase activity, acting on the CH-CH group of donors, NAD or NADP as acceptor"/>
    <property type="evidence" value="ECO:0007669"/>
    <property type="project" value="UniProtKB-ARBA"/>
</dbReference>
<protein>
    <submittedName>
        <fullName evidence="5">Alkene reductase</fullName>
    </submittedName>
</protein>
<accession>A0A399LZ81</accession>
<dbReference type="AlphaFoldDB" id="A0A399LZ81"/>
<dbReference type="GO" id="GO:0010181">
    <property type="term" value="F:FMN binding"/>
    <property type="evidence" value="ECO:0007669"/>
    <property type="project" value="InterPro"/>
</dbReference>
<comment type="caution">
    <text evidence="5">The sequence shown here is derived from an EMBL/GenBank/DDBJ whole genome shotgun (WGS) entry which is preliminary data.</text>
</comment>
<proteinExistence type="inferred from homology"/>